<feature type="domain" description="Secretion system C-terminal sorting" evidence="7">
    <location>
        <begin position="1170"/>
        <end position="1245"/>
    </location>
</feature>
<dbReference type="NCBIfam" id="NF012200">
    <property type="entry name" value="choice_anch_D"/>
    <property type="match status" value="3"/>
</dbReference>
<organism evidence="10 11">
    <name type="scientific">Kryptobacter tengchongensis</name>
    <dbReference type="NCBI Taxonomy" id="1643429"/>
    <lineage>
        <taxon>Bacteria</taxon>
        <taxon>Pseudomonadati</taxon>
        <taxon>Candidatus Kryptoniota</taxon>
        <taxon>Candidatus Kryptobacter</taxon>
    </lineage>
</organism>
<dbReference type="InterPro" id="IPR053879">
    <property type="entry name" value="HYDIN_VesB_CFA65-like_Ig"/>
</dbReference>
<dbReference type="InterPro" id="IPR052614">
    <property type="entry name" value="CFAP65"/>
</dbReference>
<evidence type="ECO:0000256" key="5">
    <source>
        <dbReference type="ARBA" id="ARBA00023273"/>
    </source>
</evidence>
<dbReference type="EMBL" id="CZVV01000005">
    <property type="protein sequence ID" value="CUS96781.1"/>
    <property type="molecule type" value="Genomic_DNA"/>
</dbReference>
<evidence type="ECO:0000313" key="11">
    <source>
        <dbReference type="Proteomes" id="UP000243105"/>
    </source>
</evidence>
<dbReference type="InterPro" id="IPR036116">
    <property type="entry name" value="FN3_sf"/>
</dbReference>
<feature type="domain" description="HYDIN/VesB/CFA65-like Ig-like" evidence="9">
    <location>
        <begin position="550"/>
        <end position="648"/>
    </location>
</feature>
<dbReference type="InterPro" id="IPR013783">
    <property type="entry name" value="Ig-like_fold"/>
</dbReference>
<dbReference type="PANTHER" id="PTHR46127">
    <property type="entry name" value="CILIA- AND FLAGELLA-ASSOCIATED PROTEIN 65"/>
    <property type="match status" value="1"/>
</dbReference>
<evidence type="ECO:0000259" key="8">
    <source>
        <dbReference type="Pfam" id="PF22073"/>
    </source>
</evidence>
<sequence>MKKILFITIALPLFSYTLFPQGYPHNQTIVAAEYFLNTDPGEGRGIPVSGTYGTGEVQINLDLNVPEGTKIYIRFKSSNGKWSAPACVIYRNPIYYARNSTITNSEYFLNIDPGQGKGIPAPGGTDISFDVVNVKRDDIIYLRVKDSYDRWSFPISTKFTYKSVISAQFYLMFVDKSKSQVYNMTLQPQESNNFFYTAIGDIQPSQLTNLDSIFVRFQSETGLWGYWKGEKFIRRFITLSHDSINFGEVKINNSKDITFVISNPTLSNENIAINSVSISGSSSFSIVSGGGNFTLLPGQSHSITIRFAPKSLGADSASLTIYHNALNYQNPLKIPLYGSGRNPVIQYSPNSLSFGSVYVGFSKSDTLIVSSAGEDSLKIISIYTSMPNVFSLNISTPIVIPSGQQVKIPVRFTPVSKGSYKDTLHIINNSSNNPEAKIPLSGTAFLAPIIFSNISKLDFGQVLVDDTLTKSLYLKNLGEIDTITIKGVLIDTGFTYKLSSWFIKPLDSVEVSISFNPHAKTYYSGVFKILSTAFNDTFTIQLNGVGAFLPKIFVQNTSVNFEKTYIGKTSSLKLKVYNHGLDTLRINSISNTQTSIFSSSISSMVLPPSDSSEITITFKPNSSGIVEDELIVINNSYNIPNLRIKLKGRGFAPPYLSSSKSEIIFDYISPNSTDFKSFWLINRGDIDTIKVLKSLINAPFSVSSPLHFPINIKPKDSVNIVVSFNPNKGGIYVDSLILISDAWNDTLKVLLRGSSPPFSAASYQNIQSDKVKFILSVESIQPLSLTQFEYSINGGITWSTSTNISGAFDNVISWRDTLIWYSKLDLPNFESDSVIVRFTALSTTNDRYIFILKNVGVDNRPPSFNGIKSHYYIRWNKIVLKWYSASDLLGLPIEYKLLNLNDSTLFLTSSDSILINNLYQSTVYRFSIVAYDKFKNETPPAIYEVKVPAAADYNLDNIIDTYDLAVFSSSWTLNKSLVDLSPYQGKVPFVRIIGNDSTNIFDLDVFIDLWLYSHSRGLPKIASFSKEDKNTNTKKVTLKTNKNSVTIKYTPDKTFQILSLGINIPYDKNYVKFASFTENFLSNKNNSVKLCYNDSISGNLYFDCSVLGDKLTFDKTDTIYITFDLIKPEQASKLSLEIFAYDDNFRRILIDEVEYEVEVIPDKYSLYQNYPNPCNYSTMIRFDLPEETNVEITLHDILGRKVMTLVNSKFQAGSWKISIDLSNLPSGVYFYRIVAGNYSEVKKLILLK</sequence>
<dbReference type="Gene3D" id="2.60.40.10">
    <property type="entry name" value="Immunoglobulins"/>
    <property type="match status" value="5"/>
</dbReference>
<dbReference type="InterPro" id="IPR054090">
    <property type="entry name" value="Cep192_Spd-2-like_dom"/>
</dbReference>
<evidence type="ECO:0000256" key="4">
    <source>
        <dbReference type="ARBA" id="ARBA00023069"/>
    </source>
</evidence>
<name>A0A916PE21_KRYT1</name>
<dbReference type="InterPro" id="IPR031549">
    <property type="entry name" value="ASH"/>
</dbReference>
<feature type="domain" description="Cep192/Spd-2-like" evidence="8">
    <location>
        <begin position="237"/>
        <end position="340"/>
    </location>
</feature>
<accession>A0A916PE21</accession>
<proteinExistence type="predicted"/>
<gene>
    <name evidence="10" type="ORF">JGI25_00162</name>
</gene>
<feature type="domain" description="Abnormal spindle-like microcephaly-associated protein ASH" evidence="6">
    <location>
        <begin position="350"/>
        <end position="435"/>
    </location>
</feature>
<evidence type="ECO:0000256" key="2">
    <source>
        <dbReference type="ARBA" id="ARBA00004496"/>
    </source>
</evidence>
<keyword evidence="5" id="KW-0966">Cell projection</keyword>
<feature type="domain" description="HYDIN/VesB/CFA65-like Ig-like" evidence="9">
    <location>
        <begin position="454"/>
        <end position="527"/>
    </location>
</feature>
<protein>
    <submittedName>
        <fullName evidence="10">Por secretion system C-terminal sorting domain-containing protein</fullName>
    </submittedName>
</protein>
<dbReference type="PANTHER" id="PTHR46127:SF1">
    <property type="entry name" value="CILIA- AND FLAGELLA-ASSOCIATED PROTEIN 65"/>
    <property type="match status" value="1"/>
</dbReference>
<evidence type="ECO:0000259" key="9">
    <source>
        <dbReference type="Pfam" id="PF22544"/>
    </source>
</evidence>
<dbReference type="RefSeq" id="WP_072263499.1">
    <property type="nucleotide sequence ID" value="NZ_CZVV01000005.1"/>
</dbReference>
<evidence type="ECO:0000259" key="6">
    <source>
        <dbReference type="Pfam" id="PF15780"/>
    </source>
</evidence>
<dbReference type="NCBIfam" id="TIGR04183">
    <property type="entry name" value="Por_Secre_tail"/>
    <property type="match status" value="1"/>
</dbReference>
<evidence type="ECO:0000256" key="1">
    <source>
        <dbReference type="ARBA" id="ARBA00004138"/>
    </source>
</evidence>
<dbReference type="AlphaFoldDB" id="A0A916PE21"/>
<dbReference type="SUPFAM" id="SSF49265">
    <property type="entry name" value="Fibronectin type III"/>
    <property type="match status" value="1"/>
</dbReference>
<keyword evidence="3" id="KW-0963">Cytoplasm</keyword>
<evidence type="ECO:0000256" key="3">
    <source>
        <dbReference type="ARBA" id="ARBA00022490"/>
    </source>
</evidence>
<dbReference type="Pfam" id="PF18962">
    <property type="entry name" value="Por_Secre_tail"/>
    <property type="match status" value="1"/>
</dbReference>
<comment type="caution">
    <text evidence="10">The sequence shown here is derived from an EMBL/GenBank/DDBJ whole genome shotgun (WGS) entry which is preliminary data.</text>
</comment>
<comment type="subcellular location">
    <subcellularLocation>
        <location evidence="1">Cell projection</location>
        <location evidence="1">Cilium</location>
    </subcellularLocation>
    <subcellularLocation>
        <location evidence="2">Cytoplasm</location>
    </subcellularLocation>
</comment>
<keyword evidence="4" id="KW-0969">Cilium</keyword>
<reference evidence="10 11" key="1">
    <citation type="submission" date="2015-11" db="EMBL/GenBank/DDBJ databases">
        <authorList>
            <person name="Varghese N."/>
        </authorList>
    </citation>
    <scope>NUCLEOTIDE SEQUENCE [LARGE SCALE GENOMIC DNA]</scope>
    <source>
        <strain evidence="10 11">JGI-25</strain>
    </source>
</reference>
<evidence type="ECO:0000259" key="7">
    <source>
        <dbReference type="Pfam" id="PF18962"/>
    </source>
</evidence>
<evidence type="ECO:0000313" key="10">
    <source>
        <dbReference type="EMBL" id="CUS96781.1"/>
    </source>
</evidence>
<dbReference type="Proteomes" id="UP000243105">
    <property type="component" value="Unassembled WGS sequence"/>
</dbReference>
<dbReference type="GO" id="GO:0005737">
    <property type="term" value="C:cytoplasm"/>
    <property type="evidence" value="ECO:0007669"/>
    <property type="project" value="UniProtKB-SubCell"/>
</dbReference>
<dbReference type="InterPro" id="IPR026444">
    <property type="entry name" value="Secre_tail"/>
</dbReference>
<dbReference type="Pfam" id="PF15780">
    <property type="entry name" value="ASH"/>
    <property type="match status" value="1"/>
</dbReference>
<dbReference type="Pfam" id="PF22073">
    <property type="entry name" value="Cep192_D4"/>
    <property type="match status" value="1"/>
</dbReference>
<dbReference type="Pfam" id="PF22544">
    <property type="entry name" value="HYDIN_VesB_CFA65-like_Ig"/>
    <property type="match status" value="2"/>
</dbReference>